<dbReference type="EnsemblMetazoa" id="ENSAATROPT005328">
    <property type="protein sequence ID" value="ENSAATROPP004939"/>
    <property type="gene ID" value="ENSAATROPG004285"/>
</dbReference>
<organism evidence="1 2">
    <name type="scientific">Anopheles atroparvus</name>
    <name type="common">European mosquito</name>
    <dbReference type="NCBI Taxonomy" id="41427"/>
    <lineage>
        <taxon>Eukaryota</taxon>
        <taxon>Metazoa</taxon>
        <taxon>Ecdysozoa</taxon>
        <taxon>Arthropoda</taxon>
        <taxon>Hexapoda</taxon>
        <taxon>Insecta</taxon>
        <taxon>Pterygota</taxon>
        <taxon>Neoptera</taxon>
        <taxon>Endopterygota</taxon>
        <taxon>Diptera</taxon>
        <taxon>Nematocera</taxon>
        <taxon>Culicoidea</taxon>
        <taxon>Culicidae</taxon>
        <taxon>Anophelinae</taxon>
        <taxon>Anopheles</taxon>
    </lineage>
</organism>
<protein>
    <submittedName>
        <fullName evidence="1">Uncharacterized protein</fullName>
    </submittedName>
</protein>
<proteinExistence type="predicted"/>
<accession>A0AAG5D227</accession>
<name>A0AAG5D227_ANOAO</name>
<evidence type="ECO:0000313" key="1">
    <source>
        <dbReference type="EnsemblMetazoa" id="ENSAATROPP004939"/>
    </source>
</evidence>
<dbReference type="Proteomes" id="UP000075880">
    <property type="component" value="Unassembled WGS sequence"/>
</dbReference>
<dbReference type="AlphaFoldDB" id="A0AAG5D227"/>
<reference evidence="1" key="1">
    <citation type="submission" date="2024-04" db="UniProtKB">
        <authorList>
            <consortium name="EnsemblMetazoa"/>
        </authorList>
    </citation>
    <scope>IDENTIFICATION</scope>
    <source>
        <strain evidence="1">EBRO</strain>
    </source>
</reference>
<keyword evidence="2" id="KW-1185">Reference proteome</keyword>
<sequence>MECAFETTYNQDYKHRLDNRRLALQRKMDANLPGSCFSPPIPCVVPVCTGGGREKNIDFESEVKQKDFSQSCTNRFVKNLAKTHPELYAEIESKRPWQERAGGSPLKSSYQLDFDRLPDQPVCPVSGVAESSRWPDWKYFQRECNGVPPCSGKPIADGGPCSCQLCPPDQTQRADSSRTPMFGCVYSISGIPKSYISSSHWPAMDWERTVPNKTEYRDMIGRLGGVIQRENIHNHSRCTPTRNCRHKIFL</sequence>
<evidence type="ECO:0000313" key="2">
    <source>
        <dbReference type="Proteomes" id="UP000075880"/>
    </source>
</evidence>